<gene>
    <name evidence="3" type="primary">sdpI_1</name>
    <name evidence="3" type="ORF">Pcatena_01600</name>
</gene>
<feature type="transmembrane region" description="Helical" evidence="1">
    <location>
        <begin position="204"/>
        <end position="226"/>
    </location>
</feature>
<dbReference type="RefSeq" id="WP_126420773.1">
    <property type="nucleotide sequence ID" value="NZ_AP019367.1"/>
</dbReference>
<evidence type="ECO:0000313" key="3">
    <source>
        <dbReference type="EMBL" id="BBH49573.1"/>
    </source>
</evidence>
<dbReference type="PIRSF" id="PIRSF038959">
    <property type="entry name" value="SdpI"/>
    <property type="match status" value="1"/>
</dbReference>
<feature type="transmembrane region" description="Helical" evidence="1">
    <location>
        <begin position="95"/>
        <end position="114"/>
    </location>
</feature>
<evidence type="ECO:0000256" key="1">
    <source>
        <dbReference type="SAM" id="Phobius"/>
    </source>
</evidence>
<dbReference type="Pfam" id="PF07853">
    <property type="entry name" value="DUF1648"/>
    <property type="match status" value="1"/>
</dbReference>
<protein>
    <submittedName>
        <fullName evidence="3">Putative membrane spanning protein</fullName>
    </submittedName>
</protein>
<feature type="transmembrane region" description="Helical" evidence="1">
    <location>
        <begin position="18"/>
        <end position="39"/>
    </location>
</feature>
<dbReference type="KEGG" id="pcat:Pcatena_01600"/>
<feature type="domain" description="DUF1648" evidence="2">
    <location>
        <begin position="25"/>
        <end position="63"/>
    </location>
</feature>
<proteinExistence type="predicted"/>
<dbReference type="OrthoDB" id="9808690at2"/>
<dbReference type="EMBL" id="AP019367">
    <property type="protein sequence ID" value="BBH49573.1"/>
    <property type="molecule type" value="Genomic_DNA"/>
</dbReference>
<dbReference type="PANTHER" id="PTHR37810:SF5">
    <property type="entry name" value="IMMUNITY PROTEIN SDPI"/>
    <property type="match status" value="1"/>
</dbReference>
<dbReference type="InterPro" id="IPR012867">
    <property type="entry name" value="DUF1648"/>
</dbReference>
<dbReference type="GO" id="GO:0009636">
    <property type="term" value="P:response to toxic substance"/>
    <property type="evidence" value="ECO:0007669"/>
    <property type="project" value="TreeGrafter"/>
</dbReference>
<dbReference type="AlphaFoldDB" id="A0A3G9JVT8"/>
<dbReference type="Pfam" id="PF13630">
    <property type="entry name" value="SdpI"/>
    <property type="match status" value="1"/>
</dbReference>
<evidence type="ECO:0000313" key="4">
    <source>
        <dbReference type="Proteomes" id="UP000273154"/>
    </source>
</evidence>
<organism evidence="3 4">
    <name type="scientific">Parolsenella catena</name>
    <dbReference type="NCBI Taxonomy" id="2003188"/>
    <lineage>
        <taxon>Bacteria</taxon>
        <taxon>Bacillati</taxon>
        <taxon>Actinomycetota</taxon>
        <taxon>Coriobacteriia</taxon>
        <taxon>Coriobacteriales</taxon>
        <taxon>Atopobiaceae</taxon>
        <taxon>Parolsenella</taxon>
    </lineage>
</organism>
<dbReference type="Proteomes" id="UP000273154">
    <property type="component" value="Chromosome"/>
</dbReference>
<sequence length="231" mass="24385">MNSANNGSTHGLISRNCLIALAALSVANVIAHLIALPSLPAQIPTHWGAGGEVNGWGPSWTATALGALPLGMLVLFCVIPLIDPKGNGYARAGKFYQRFVVVFTLLMIAVSWLPELTIWGVIAAKGSTNVIVSVLIGALLVGIGNYMPRIGQNYTMGVKTPWALNDPENWRRTQRFGGKCFVLMGIAVAAFGFAGPYISDGVAAAAISVVCLGGCIAMYAYSYLLFIGKIR</sequence>
<feature type="transmembrane region" description="Helical" evidence="1">
    <location>
        <begin position="126"/>
        <end position="146"/>
    </location>
</feature>
<name>A0A3G9JVT8_9ACTN</name>
<dbReference type="GeneID" id="88848303"/>
<dbReference type="InterPro" id="IPR025962">
    <property type="entry name" value="SdpI/YhfL"/>
</dbReference>
<dbReference type="PANTHER" id="PTHR37810">
    <property type="entry name" value="IMMUNITY PROTEIN SDPI"/>
    <property type="match status" value="1"/>
</dbReference>
<keyword evidence="1" id="KW-0472">Membrane</keyword>
<evidence type="ECO:0000259" key="2">
    <source>
        <dbReference type="Pfam" id="PF07853"/>
    </source>
</evidence>
<reference evidence="4" key="1">
    <citation type="submission" date="2018-11" db="EMBL/GenBank/DDBJ databases">
        <title>Comparative genomics of Parolsenella catena and Libanicoccus massiliensis: Reclassification of Libanicoccus massiliensis as Parolsenella massiliensis comb. nov.</title>
        <authorList>
            <person name="Sakamoto M."/>
            <person name="Ikeyama N."/>
            <person name="Murakami T."/>
            <person name="Mori H."/>
            <person name="Yuki M."/>
            <person name="Ohkuma M."/>
        </authorList>
    </citation>
    <scope>NUCLEOTIDE SEQUENCE [LARGE SCALE GENOMIC DNA]</scope>
    <source>
        <strain evidence="4">JCM 31932</strain>
    </source>
</reference>
<feature type="transmembrane region" description="Helical" evidence="1">
    <location>
        <begin position="180"/>
        <end position="198"/>
    </location>
</feature>
<feature type="transmembrane region" description="Helical" evidence="1">
    <location>
        <begin position="59"/>
        <end position="83"/>
    </location>
</feature>
<keyword evidence="1" id="KW-0812">Transmembrane</keyword>
<keyword evidence="4" id="KW-1185">Reference proteome</keyword>
<dbReference type="InterPro" id="IPR026272">
    <property type="entry name" value="SdpI"/>
</dbReference>
<accession>A0A3G9JVT8</accession>
<keyword evidence="1" id="KW-1133">Transmembrane helix</keyword>